<feature type="chain" id="PRO_5014190486" evidence="2">
    <location>
        <begin position="21"/>
        <end position="115"/>
    </location>
</feature>
<proteinExistence type="predicted"/>
<dbReference type="Proteomes" id="UP000234323">
    <property type="component" value="Unassembled WGS sequence"/>
</dbReference>
<dbReference type="AlphaFoldDB" id="A0A2I1GBD5"/>
<feature type="signal peptide" evidence="2">
    <location>
        <begin position="1"/>
        <end position="20"/>
    </location>
</feature>
<keyword evidence="4" id="KW-1185">Reference proteome</keyword>
<evidence type="ECO:0000256" key="2">
    <source>
        <dbReference type="SAM" id="SignalP"/>
    </source>
</evidence>
<dbReference type="EMBL" id="LLXI01000286">
    <property type="protein sequence ID" value="PKY43934.1"/>
    <property type="molecule type" value="Genomic_DNA"/>
</dbReference>
<feature type="region of interest" description="Disordered" evidence="1">
    <location>
        <begin position="94"/>
        <end position="115"/>
    </location>
</feature>
<evidence type="ECO:0000313" key="4">
    <source>
        <dbReference type="Proteomes" id="UP000234323"/>
    </source>
</evidence>
<protein>
    <submittedName>
        <fullName evidence="3">Uncharacterized protein</fullName>
    </submittedName>
</protein>
<dbReference type="VEuPathDB" id="FungiDB:RhiirA1_456628"/>
<reference evidence="3 4" key="1">
    <citation type="submission" date="2015-10" db="EMBL/GenBank/DDBJ databases">
        <title>Genome analyses suggest a sexual origin of heterokaryosis in a supposedly ancient asexual fungus.</title>
        <authorList>
            <person name="Ropars J."/>
            <person name="Sedzielewska K."/>
            <person name="Noel J."/>
            <person name="Charron P."/>
            <person name="Farinelli L."/>
            <person name="Marton T."/>
            <person name="Kruger M."/>
            <person name="Pelin A."/>
            <person name="Brachmann A."/>
            <person name="Corradi N."/>
        </authorList>
    </citation>
    <scope>NUCLEOTIDE SEQUENCE [LARGE SCALE GENOMIC DNA]</scope>
    <source>
        <strain evidence="3 4">A4</strain>
    </source>
</reference>
<sequence>MHLKYLLLVIFSFTIVSAVALPIKREGFPSKSCFKSHFLLLTLQYKLANHTSTELRDRFEKLEWGAERTHAENSRRDGVVFKPKNEVEKLRHDIDELKKNQNPRKIVNSRPDASR</sequence>
<comment type="caution">
    <text evidence="3">The sequence shown here is derived from an EMBL/GenBank/DDBJ whole genome shotgun (WGS) entry which is preliminary data.</text>
</comment>
<evidence type="ECO:0000256" key="1">
    <source>
        <dbReference type="SAM" id="MobiDB-lite"/>
    </source>
</evidence>
<gene>
    <name evidence="3" type="ORF">RhiirA4_511725</name>
</gene>
<evidence type="ECO:0000313" key="3">
    <source>
        <dbReference type="EMBL" id="PKY43934.1"/>
    </source>
</evidence>
<keyword evidence="2" id="KW-0732">Signal</keyword>
<organism evidence="3 4">
    <name type="scientific">Rhizophagus irregularis</name>
    <dbReference type="NCBI Taxonomy" id="588596"/>
    <lineage>
        <taxon>Eukaryota</taxon>
        <taxon>Fungi</taxon>
        <taxon>Fungi incertae sedis</taxon>
        <taxon>Mucoromycota</taxon>
        <taxon>Glomeromycotina</taxon>
        <taxon>Glomeromycetes</taxon>
        <taxon>Glomerales</taxon>
        <taxon>Glomeraceae</taxon>
        <taxon>Rhizophagus</taxon>
    </lineage>
</organism>
<accession>A0A2I1GBD5</accession>
<name>A0A2I1GBD5_9GLOM</name>